<reference evidence="1 2" key="1">
    <citation type="submission" date="2024-11" db="EMBL/GenBank/DDBJ databases">
        <title>Chromosome-level genome assembly of Eucalyptus globulus Labill. provides insights into its genome evolution.</title>
        <authorList>
            <person name="Li X."/>
        </authorList>
    </citation>
    <scope>NUCLEOTIDE SEQUENCE [LARGE SCALE GENOMIC DNA]</scope>
    <source>
        <strain evidence="1">CL2024</strain>
        <tissue evidence="1">Fresh tender leaves</tissue>
    </source>
</reference>
<dbReference type="Proteomes" id="UP001634007">
    <property type="component" value="Unassembled WGS sequence"/>
</dbReference>
<protein>
    <submittedName>
        <fullName evidence="1">Uncharacterized protein</fullName>
    </submittedName>
</protein>
<dbReference type="EMBL" id="JBJKBG010000007">
    <property type="protein sequence ID" value="KAL3730839.1"/>
    <property type="molecule type" value="Genomic_DNA"/>
</dbReference>
<comment type="caution">
    <text evidence="1">The sequence shown here is derived from an EMBL/GenBank/DDBJ whole genome shotgun (WGS) entry which is preliminary data.</text>
</comment>
<dbReference type="AlphaFoldDB" id="A0ABD3JX45"/>
<keyword evidence="2" id="KW-1185">Reference proteome</keyword>
<proteinExistence type="predicted"/>
<sequence>MPVTCVAHCHPSIHCRSAKCCLPSSSPLPDACTTIPTIATPPLPYARATVLAVGTPPLLVAVYAHHQAPLLERCHHCCPPPEHHCHCYFPPSVAVAAATTTAARPSAIVAFHPRSPTP</sequence>
<name>A0ABD3JX45_EUCGL</name>
<evidence type="ECO:0000313" key="2">
    <source>
        <dbReference type="Proteomes" id="UP001634007"/>
    </source>
</evidence>
<organism evidence="1 2">
    <name type="scientific">Eucalyptus globulus</name>
    <name type="common">Tasmanian blue gum</name>
    <dbReference type="NCBI Taxonomy" id="34317"/>
    <lineage>
        <taxon>Eukaryota</taxon>
        <taxon>Viridiplantae</taxon>
        <taxon>Streptophyta</taxon>
        <taxon>Embryophyta</taxon>
        <taxon>Tracheophyta</taxon>
        <taxon>Spermatophyta</taxon>
        <taxon>Magnoliopsida</taxon>
        <taxon>eudicotyledons</taxon>
        <taxon>Gunneridae</taxon>
        <taxon>Pentapetalae</taxon>
        <taxon>rosids</taxon>
        <taxon>malvids</taxon>
        <taxon>Myrtales</taxon>
        <taxon>Myrtaceae</taxon>
        <taxon>Myrtoideae</taxon>
        <taxon>Eucalypteae</taxon>
        <taxon>Eucalyptus</taxon>
    </lineage>
</organism>
<evidence type="ECO:0000313" key="1">
    <source>
        <dbReference type="EMBL" id="KAL3730839.1"/>
    </source>
</evidence>
<gene>
    <name evidence="1" type="ORF">ACJRO7_027807</name>
</gene>
<accession>A0ABD3JX45</accession>